<dbReference type="PRINTS" id="PR01853">
    <property type="entry name" value="YAJCTRNLCASE"/>
</dbReference>
<evidence type="ECO:0000313" key="13">
    <source>
        <dbReference type="EMBL" id="OCX49817.1"/>
    </source>
</evidence>
<reference evidence="13 15" key="1">
    <citation type="submission" date="2016-08" db="EMBL/GenBank/DDBJ databases">
        <title>Probiotic bacterium isolated from chicken gut.</title>
        <authorList>
            <person name="Levy J.L."/>
            <person name="Hassan H.M."/>
            <person name="Mendoza M.A."/>
        </authorList>
    </citation>
    <scope>NUCLEOTIDE SEQUENCE [LARGE SCALE GENOMIC DNA]</scope>
    <source>
        <strain evidence="13 15">P43</strain>
    </source>
</reference>
<accession>A0A1C1ZPJ1</accession>
<reference evidence="14 16" key="2">
    <citation type="submission" date="2019-07" db="EMBL/GenBank/DDBJ databases">
        <title>Gastrointestinal microbiota of Peromyscus leucopus, the white-footed mouse.</title>
        <authorList>
            <person name="Milovic A."/>
            <person name="Bassam K."/>
            <person name="Barbour A.G."/>
        </authorList>
    </citation>
    <scope>NUCLEOTIDE SEQUENCE [LARGE SCALE GENOMIC DNA]</scope>
    <source>
        <strain evidence="14 16">LL7</strain>
    </source>
</reference>
<dbReference type="SMART" id="SM01323">
    <property type="entry name" value="YajC"/>
    <property type="match status" value="1"/>
</dbReference>
<dbReference type="GO" id="GO:0015031">
    <property type="term" value="P:protein transport"/>
    <property type="evidence" value="ECO:0007669"/>
    <property type="project" value="UniProtKB-KW"/>
</dbReference>
<dbReference type="Proteomes" id="UP000095141">
    <property type="component" value="Unassembled WGS sequence"/>
</dbReference>
<dbReference type="PANTHER" id="PTHR33909">
    <property type="entry name" value="SEC TRANSLOCON ACCESSORY COMPLEX SUBUNIT YAJC"/>
    <property type="match status" value="1"/>
</dbReference>
<evidence type="ECO:0000313" key="16">
    <source>
        <dbReference type="Proteomes" id="UP000316394"/>
    </source>
</evidence>
<keyword evidence="8" id="KW-0811">Translocation</keyword>
<evidence type="ECO:0000313" key="12">
    <source>
        <dbReference type="EMBL" id="MRG75156.1"/>
    </source>
</evidence>
<dbReference type="EMBL" id="MCNS01000003">
    <property type="protein sequence ID" value="OCX49817.1"/>
    <property type="molecule type" value="Genomic_DNA"/>
</dbReference>
<gene>
    <name evidence="12" type="primary">yajC</name>
    <name evidence="13" type="ORF">BFD03_02515</name>
    <name evidence="14" type="ORF">FOD75_07830</name>
    <name evidence="12" type="ORF">GIX79_05200</name>
</gene>
<keyword evidence="9 11" id="KW-0472">Membrane</keyword>
<evidence type="ECO:0000313" key="15">
    <source>
        <dbReference type="Proteomes" id="UP000095141"/>
    </source>
</evidence>
<keyword evidence="5 11" id="KW-0812">Transmembrane</keyword>
<keyword evidence="4" id="KW-1003">Cell membrane</keyword>
<comment type="similarity">
    <text evidence="2">Belongs to the YajC family.</text>
</comment>
<dbReference type="GO" id="GO:0005886">
    <property type="term" value="C:plasma membrane"/>
    <property type="evidence" value="ECO:0007669"/>
    <property type="project" value="UniProtKB-SubCell"/>
</dbReference>
<dbReference type="EMBL" id="WJMV01000015">
    <property type="protein sequence ID" value="MRG75156.1"/>
    <property type="molecule type" value="Genomic_DNA"/>
</dbReference>
<keyword evidence="3" id="KW-0813">Transport</keyword>
<dbReference type="InterPro" id="IPR003849">
    <property type="entry name" value="Preprotein_translocase_YajC"/>
</dbReference>
<dbReference type="EMBL" id="CP041676">
    <property type="protein sequence ID" value="QDR72978.1"/>
    <property type="molecule type" value="Genomic_DNA"/>
</dbReference>
<sequence length="149" mass="16017">MNSLSSFVLGAASSNNASGYSGIILIILMVALMYFFMIRPQQKQRKEHQEMMNELHPGDEVVTIGRMHGKIDSINKADRTVTLDCEGIYLTFDMVAIARVIKRADAPASEASQDNKAVASSADASADSAASEPTSAASASDEQKDSEEK</sequence>
<evidence type="ECO:0000256" key="9">
    <source>
        <dbReference type="ARBA" id="ARBA00023136"/>
    </source>
</evidence>
<protein>
    <submittedName>
        <fullName evidence="13">Preprotein translocase subunit YajC</fullName>
    </submittedName>
</protein>
<evidence type="ECO:0000256" key="11">
    <source>
        <dbReference type="SAM" id="Phobius"/>
    </source>
</evidence>
<evidence type="ECO:0000256" key="2">
    <source>
        <dbReference type="ARBA" id="ARBA00006742"/>
    </source>
</evidence>
<evidence type="ECO:0000256" key="4">
    <source>
        <dbReference type="ARBA" id="ARBA00022475"/>
    </source>
</evidence>
<evidence type="ECO:0000256" key="3">
    <source>
        <dbReference type="ARBA" id="ARBA00022448"/>
    </source>
</evidence>
<evidence type="ECO:0000256" key="7">
    <source>
        <dbReference type="ARBA" id="ARBA00022989"/>
    </source>
</evidence>
<dbReference type="NCBIfam" id="TIGR00739">
    <property type="entry name" value="yajC"/>
    <property type="match status" value="1"/>
</dbReference>
<evidence type="ECO:0000256" key="1">
    <source>
        <dbReference type="ARBA" id="ARBA00004162"/>
    </source>
</evidence>
<feature type="transmembrane region" description="Helical" evidence="11">
    <location>
        <begin position="20"/>
        <end position="38"/>
    </location>
</feature>
<keyword evidence="6" id="KW-0653">Protein transport</keyword>
<feature type="compositionally biased region" description="Low complexity" evidence="10">
    <location>
        <begin position="117"/>
        <end position="140"/>
    </location>
</feature>
<reference evidence="12 17" key="3">
    <citation type="submission" date="2019-11" db="EMBL/GenBank/DDBJ databases">
        <title>Draft genome sequence of 12 host-associated Lactobacillus reuteri rodent strains.</title>
        <authorList>
            <person name="Zhang S."/>
            <person name="Ozcam M."/>
            <person name="Van Pijkeren J.P."/>
        </authorList>
    </citation>
    <scope>NUCLEOTIDE SEQUENCE [LARGE SCALE GENOMIC DNA]</scope>
    <source>
        <strain evidence="12 17">6799jm-1</strain>
    </source>
</reference>
<dbReference type="PANTHER" id="PTHR33909:SF1">
    <property type="entry name" value="SEC TRANSLOCON ACCESSORY COMPLEX SUBUNIT YAJC"/>
    <property type="match status" value="1"/>
</dbReference>
<dbReference type="AlphaFoldDB" id="A0A1C1ZPJ1"/>
<name>A0A1C1ZPJ1_LIMRT</name>
<feature type="region of interest" description="Disordered" evidence="10">
    <location>
        <begin position="106"/>
        <end position="149"/>
    </location>
</feature>
<dbReference type="RefSeq" id="WP_019252995.1">
    <property type="nucleotide sequence ID" value="NZ_CP041676.1"/>
</dbReference>
<dbReference type="Proteomes" id="UP000316394">
    <property type="component" value="Chromosome"/>
</dbReference>
<evidence type="ECO:0000256" key="8">
    <source>
        <dbReference type="ARBA" id="ARBA00023010"/>
    </source>
</evidence>
<keyword evidence="7 11" id="KW-1133">Transmembrane helix</keyword>
<evidence type="ECO:0000256" key="5">
    <source>
        <dbReference type="ARBA" id="ARBA00022692"/>
    </source>
</evidence>
<evidence type="ECO:0000256" key="6">
    <source>
        <dbReference type="ARBA" id="ARBA00022927"/>
    </source>
</evidence>
<proteinExistence type="inferred from homology"/>
<evidence type="ECO:0000313" key="14">
    <source>
        <dbReference type="EMBL" id="QDR72978.1"/>
    </source>
</evidence>
<evidence type="ECO:0000256" key="10">
    <source>
        <dbReference type="SAM" id="MobiDB-lite"/>
    </source>
</evidence>
<evidence type="ECO:0000313" key="17">
    <source>
        <dbReference type="Proteomes" id="UP000452188"/>
    </source>
</evidence>
<dbReference type="Proteomes" id="UP000452188">
    <property type="component" value="Unassembled WGS sequence"/>
</dbReference>
<dbReference type="PATRIC" id="fig|1598.93.peg.640"/>
<organism evidence="13 15">
    <name type="scientific">Limosilactobacillus reuteri</name>
    <name type="common">Lactobacillus reuteri</name>
    <dbReference type="NCBI Taxonomy" id="1598"/>
    <lineage>
        <taxon>Bacteria</taxon>
        <taxon>Bacillati</taxon>
        <taxon>Bacillota</taxon>
        <taxon>Bacilli</taxon>
        <taxon>Lactobacillales</taxon>
        <taxon>Lactobacillaceae</taxon>
        <taxon>Limosilactobacillus</taxon>
    </lineage>
</organism>
<dbReference type="Pfam" id="PF02699">
    <property type="entry name" value="YajC"/>
    <property type="match status" value="1"/>
</dbReference>
<comment type="subcellular location">
    <subcellularLocation>
        <location evidence="1">Cell membrane</location>
        <topology evidence="1">Single-pass membrane protein</topology>
    </subcellularLocation>
</comment>